<dbReference type="InterPro" id="IPR017039">
    <property type="entry name" value="Virul_fac_BrkB"/>
</dbReference>
<dbReference type="PIRSF" id="PIRSF035875">
    <property type="entry name" value="RNase_BN"/>
    <property type="match status" value="1"/>
</dbReference>
<feature type="transmembrane region" description="Helical" evidence="6">
    <location>
        <begin position="54"/>
        <end position="79"/>
    </location>
</feature>
<keyword evidence="3 6" id="KW-0812">Transmembrane</keyword>
<dbReference type="EMBL" id="BAABIQ010000031">
    <property type="protein sequence ID" value="GAA4791816.1"/>
    <property type="molecule type" value="Genomic_DNA"/>
</dbReference>
<feature type="transmembrane region" description="Helical" evidence="6">
    <location>
        <begin position="121"/>
        <end position="140"/>
    </location>
</feature>
<dbReference type="PANTHER" id="PTHR30213:SF0">
    <property type="entry name" value="UPF0761 MEMBRANE PROTEIN YIHY"/>
    <property type="match status" value="1"/>
</dbReference>
<dbReference type="Pfam" id="PF03631">
    <property type="entry name" value="Virul_fac_BrkB"/>
    <property type="match status" value="1"/>
</dbReference>
<keyword evidence="2" id="KW-1003">Cell membrane</keyword>
<reference evidence="8" key="1">
    <citation type="journal article" date="2019" name="Int. J. Syst. Evol. Microbiol.">
        <title>The Global Catalogue of Microorganisms (GCM) 10K type strain sequencing project: providing services to taxonomists for standard genome sequencing and annotation.</title>
        <authorList>
            <consortium name="The Broad Institute Genomics Platform"/>
            <consortium name="The Broad Institute Genome Sequencing Center for Infectious Disease"/>
            <person name="Wu L."/>
            <person name="Ma J."/>
        </authorList>
    </citation>
    <scope>NUCLEOTIDE SEQUENCE [LARGE SCALE GENOMIC DNA]</scope>
    <source>
        <strain evidence="8">JCM 18200</strain>
    </source>
</reference>
<evidence type="ECO:0000313" key="8">
    <source>
        <dbReference type="Proteomes" id="UP001501411"/>
    </source>
</evidence>
<proteinExistence type="predicted"/>
<dbReference type="PANTHER" id="PTHR30213">
    <property type="entry name" value="INNER MEMBRANE PROTEIN YHJD"/>
    <property type="match status" value="1"/>
</dbReference>
<accession>A0ABP9B9A5</accession>
<evidence type="ECO:0000256" key="5">
    <source>
        <dbReference type="ARBA" id="ARBA00023136"/>
    </source>
</evidence>
<dbReference type="NCBIfam" id="TIGR00765">
    <property type="entry name" value="yihY_not_rbn"/>
    <property type="match status" value="1"/>
</dbReference>
<evidence type="ECO:0000256" key="1">
    <source>
        <dbReference type="ARBA" id="ARBA00004651"/>
    </source>
</evidence>
<dbReference type="Proteomes" id="UP001501411">
    <property type="component" value="Unassembled WGS sequence"/>
</dbReference>
<gene>
    <name evidence="7" type="ORF">GCM10023231_19690</name>
</gene>
<feature type="transmembrane region" description="Helical" evidence="6">
    <location>
        <begin position="208"/>
        <end position="226"/>
    </location>
</feature>
<keyword evidence="4 6" id="KW-1133">Transmembrane helix</keyword>
<protein>
    <submittedName>
        <fullName evidence="7">YihY/virulence factor BrkB family protein</fullName>
    </submittedName>
</protein>
<evidence type="ECO:0000256" key="4">
    <source>
        <dbReference type="ARBA" id="ARBA00022989"/>
    </source>
</evidence>
<evidence type="ECO:0000256" key="3">
    <source>
        <dbReference type="ARBA" id="ARBA00022692"/>
    </source>
</evidence>
<evidence type="ECO:0000256" key="2">
    <source>
        <dbReference type="ARBA" id="ARBA00022475"/>
    </source>
</evidence>
<name>A0ABP9B9A5_9SPHI</name>
<sequence length="334" mass="38385">MSWLHKKLLHIKPYYLFIEWTKVIVLPGFGKLPLYTVALFFFQEIARESLLNKASSLAYSFMLAIFPGIIFLFTLIPYIKFFVDDFQEQLLEFMQMILPANAYQTIESTLLDIVTNQNSRLLSLGFLMAMIFATNGIHSLMRAFNKSSLVLESRSFIKQRLVALALALMIILALTVGMGIITAASFVINHIRNTLEITKSFWTWLIDVTRWIILLAIYFFTLSMLYKYGPSSSKKWSFFSPGATLATILAAFTFWGFTYYINSFNTYNKLYGSIGTLIVIMIWLYLNSLILLIGFELNASIALSKQSIKIVKPRFNSFKPEAKRNQETIKNTLK</sequence>
<evidence type="ECO:0000313" key="7">
    <source>
        <dbReference type="EMBL" id="GAA4791816.1"/>
    </source>
</evidence>
<feature type="transmembrane region" description="Helical" evidence="6">
    <location>
        <begin position="161"/>
        <end position="188"/>
    </location>
</feature>
<organism evidence="7 8">
    <name type="scientific">Olivibacter ginsenosidimutans</name>
    <dbReference type="NCBI Taxonomy" id="1176537"/>
    <lineage>
        <taxon>Bacteria</taxon>
        <taxon>Pseudomonadati</taxon>
        <taxon>Bacteroidota</taxon>
        <taxon>Sphingobacteriia</taxon>
        <taxon>Sphingobacteriales</taxon>
        <taxon>Sphingobacteriaceae</taxon>
        <taxon>Olivibacter</taxon>
    </lineage>
</organism>
<evidence type="ECO:0000256" key="6">
    <source>
        <dbReference type="SAM" id="Phobius"/>
    </source>
</evidence>
<comment type="subcellular location">
    <subcellularLocation>
        <location evidence="1">Cell membrane</location>
        <topology evidence="1">Multi-pass membrane protein</topology>
    </subcellularLocation>
</comment>
<dbReference type="RefSeq" id="WP_345231599.1">
    <property type="nucleotide sequence ID" value="NZ_BAABIQ010000031.1"/>
</dbReference>
<feature type="transmembrane region" description="Helical" evidence="6">
    <location>
        <begin position="238"/>
        <end position="261"/>
    </location>
</feature>
<keyword evidence="8" id="KW-1185">Reference proteome</keyword>
<comment type="caution">
    <text evidence="7">The sequence shown here is derived from an EMBL/GenBank/DDBJ whole genome shotgun (WGS) entry which is preliminary data.</text>
</comment>
<feature type="transmembrane region" description="Helical" evidence="6">
    <location>
        <begin position="20"/>
        <end position="42"/>
    </location>
</feature>
<feature type="transmembrane region" description="Helical" evidence="6">
    <location>
        <begin position="273"/>
        <end position="295"/>
    </location>
</feature>
<keyword evidence="5 6" id="KW-0472">Membrane</keyword>